<dbReference type="InParanoid" id="K1QEW9"/>
<dbReference type="EMBL" id="JH818884">
    <property type="protein sequence ID" value="EKC20041.1"/>
    <property type="molecule type" value="Genomic_DNA"/>
</dbReference>
<proteinExistence type="predicted"/>
<sequence length="69" mass="7757">MLAGKRSSDKIVPVTSSHIKMIRFSSDPIRTFFLFHPPDDVTNYWGHCTVQSSSHPYLIMALSDTSMAV</sequence>
<accession>K1QEW9</accession>
<gene>
    <name evidence="1" type="ORF">CGI_10007028</name>
</gene>
<dbReference type="HOGENOM" id="CLU_2778351_0_0_1"/>
<protein>
    <submittedName>
        <fullName evidence="1">Uncharacterized protein</fullName>
    </submittedName>
</protein>
<organism evidence="1">
    <name type="scientific">Magallana gigas</name>
    <name type="common">Pacific oyster</name>
    <name type="synonym">Crassostrea gigas</name>
    <dbReference type="NCBI Taxonomy" id="29159"/>
    <lineage>
        <taxon>Eukaryota</taxon>
        <taxon>Metazoa</taxon>
        <taxon>Spiralia</taxon>
        <taxon>Lophotrochozoa</taxon>
        <taxon>Mollusca</taxon>
        <taxon>Bivalvia</taxon>
        <taxon>Autobranchia</taxon>
        <taxon>Pteriomorphia</taxon>
        <taxon>Ostreida</taxon>
        <taxon>Ostreoidea</taxon>
        <taxon>Ostreidae</taxon>
        <taxon>Magallana</taxon>
    </lineage>
</organism>
<dbReference type="AlphaFoldDB" id="K1QEW9"/>
<name>K1QEW9_MAGGI</name>
<evidence type="ECO:0000313" key="1">
    <source>
        <dbReference type="EMBL" id="EKC20041.1"/>
    </source>
</evidence>
<reference evidence="1" key="1">
    <citation type="journal article" date="2012" name="Nature">
        <title>The oyster genome reveals stress adaptation and complexity of shell formation.</title>
        <authorList>
            <person name="Zhang G."/>
            <person name="Fang X."/>
            <person name="Guo X."/>
            <person name="Li L."/>
            <person name="Luo R."/>
            <person name="Xu F."/>
            <person name="Yang P."/>
            <person name="Zhang L."/>
            <person name="Wang X."/>
            <person name="Qi H."/>
            <person name="Xiong Z."/>
            <person name="Que H."/>
            <person name="Xie Y."/>
            <person name="Holland P.W."/>
            <person name="Paps J."/>
            <person name="Zhu Y."/>
            <person name="Wu F."/>
            <person name="Chen Y."/>
            <person name="Wang J."/>
            <person name="Peng C."/>
            <person name="Meng J."/>
            <person name="Yang L."/>
            <person name="Liu J."/>
            <person name="Wen B."/>
            <person name="Zhang N."/>
            <person name="Huang Z."/>
            <person name="Zhu Q."/>
            <person name="Feng Y."/>
            <person name="Mount A."/>
            <person name="Hedgecock D."/>
            <person name="Xu Z."/>
            <person name="Liu Y."/>
            <person name="Domazet-Loso T."/>
            <person name="Du Y."/>
            <person name="Sun X."/>
            <person name="Zhang S."/>
            <person name="Liu B."/>
            <person name="Cheng P."/>
            <person name="Jiang X."/>
            <person name="Li J."/>
            <person name="Fan D."/>
            <person name="Wang W."/>
            <person name="Fu W."/>
            <person name="Wang T."/>
            <person name="Wang B."/>
            <person name="Zhang J."/>
            <person name="Peng Z."/>
            <person name="Li Y."/>
            <person name="Li N."/>
            <person name="Wang J."/>
            <person name="Chen M."/>
            <person name="He Y."/>
            <person name="Tan F."/>
            <person name="Song X."/>
            <person name="Zheng Q."/>
            <person name="Huang R."/>
            <person name="Yang H."/>
            <person name="Du X."/>
            <person name="Chen L."/>
            <person name="Yang M."/>
            <person name="Gaffney P.M."/>
            <person name="Wang S."/>
            <person name="Luo L."/>
            <person name="She Z."/>
            <person name="Ming Y."/>
            <person name="Huang W."/>
            <person name="Zhang S."/>
            <person name="Huang B."/>
            <person name="Zhang Y."/>
            <person name="Qu T."/>
            <person name="Ni P."/>
            <person name="Miao G."/>
            <person name="Wang J."/>
            <person name="Wang Q."/>
            <person name="Steinberg C.E."/>
            <person name="Wang H."/>
            <person name="Li N."/>
            <person name="Qian L."/>
            <person name="Zhang G."/>
            <person name="Li Y."/>
            <person name="Yang H."/>
            <person name="Liu X."/>
            <person name="Wang J."/>
            <person name="Yin Y."/>
            <person name="Wang J."/>
        </authorList>
    </citation>
    <scope>NUCLEOTIDE SEQUENCE [LARGE SCALE GENOMIC DNA]</scope>
    <source>
        <strain evidence="1">05x7-T-G4-1.051#20</strain>
    </source>
</reference>